<dbReference type="AlphaFoldDB" id="A0AAE3NTG7"/>
<dbReference type="GO" id="GO:0016747">
    <property type="term" value="F:acyltransferase activity, transferring groups other than amino-acyl groups"/>
    <property type="evidence" value="ECO:0007669"/>
    <property type="project" value="InterPro"/>
</dbReference>
<feature type="domain" description="N-acetyltransferase" evidence="1">
    <location>
        <begin position="33"/>
        <end position="187"/>
    </location>
</feature>
<dbReference type="InterPro" id="IPR051531">
    <property type="entry name" value="N-acetyltransferase"/>
</dbReference>
<dbReference type="EMBL" id="JARGYC010000034">
    <property type="protein sequence ID" value="MDF0601767.1"/>
    <property type="molecule type" value="Genomic_DNA"/>
</dbReference>
<dbReference type="PROSITE" id="PS51186">
    <property type="entry name" value="GNAT"/>
    <property type="match status" value="1"/>
</dbReference>
<keyword evidence="3" id="KW-1185">Reference proteome</keyword>
<dbReference type="Proteomes" id="UP001220964">
    <property type="component" value="Unassembled WGS sequence"/>
</dbReference>
<dbReference type="InterPro" id="IPR016181">
    <property type="entry name" value="Acyl_CoA_acyltransferase"/>
</dbReference>
<evidence type="ECO:0000313" key="2">
    <source>
        <dbReference type="EMBL" id="MDF0601767.1"/>
    </source>
</evidence>
<dbReference type="Gene3D" id="3.40.630.30">
    <property type="match status" value="1"/>
</dbReference>
<protein>
    <submittedName>
        <fullName evidence="2">GNAT family N-acetyltransferase</fullName>
    </submittedName>
</protein>
<organism evidence="2 3">
    <name type="scientific">Psychromarinibacter sediminicola</name>
    <dbReference type="NCBI Taxonomy" id="3033385"/>
    <lineage>
        <taxon>Bacteria</taxon>
        <taxon>Pseudomonadati</taxon>
        <taxon>Pseudomonadota</taxon>
        <taxon>Alphaproteobacteria</taxon>
        <taxon>Rhodobacterales</taxon>
        <taxon>Paracoccaceae</taxon>
        <taxon>Psychromarinibacter</taxon>
    </lineage>
</organism>
<comment type="caution">
    <text evidence="2">The sequence shown here is derived from an EMBL/GenBank/DDBJ whole genome shotgun (WGS) entry which is preliminary data.</text>
</comment>
<gene>
    <name evidence="2" type="ORF">P1J78_13560</name>
</gene>
<dbReference type="SUPFAM" id="SSF55729">
    <property type="entry name" value="Acyl-CoA N-acyltransferases (Nat)"/>
    <property type="match status" value="1"/>
</dbReference>
<dbReference type="InterPro" id="IPR000182">
    <property type="entry name" value="GNAT_dom"/>
</dbReference>
<dbReference type="RefSeq" id="WP_275567908.1">
    <property type="nucleotide sequence ID" value="NZ_JARGYC010000034.1"/>
</dbReference>
<evidence type="ECO:0000313" key="3">
    <source>
        <dbReference type="Proteomes" id="UP001220964"/>
    </source>
</evidence>
<reference evidence="2" key="1">
    <citation type="submission" date="2023-03" db="EMBL/GenBank/DDBJ databases">
        <title>Multiphase analysis and comparison of six strains from genera Psychromarinibacter, Lutimaribacter, and Maritimibacter, including a novel species: Psychromarinibacter sediminicola sp. nov.</title>
        <authorList>
            <person name="Wang Y.-H."/>
            <person name="Ye M.-Q."/>
            <person name="Du Z.-J."/>
        </authorList>
    </citation>
    <scope>NUCLEOTIDE SEQUENCE</scope>
    <source>
        <strain evidence="2">C21-152</strain>
    </source>
</reference>
<name>A0AAE3NTG7_9RHOB</name>
<proteinExistence type="predicted"/>
<dbReference type="CDD" id="cd04301">
    <property type="entry name" value="NAT_SF"/>
    <property type="match status" value="1"/>
</dbReference>
<dbReference type="Pfam" id="PF13302">
    <property type="entry name" value="Acetyltransf_3"/>
    <property type="match status" value="1"/>
</dbReference>
<accession>A0AAE3NTG7</accession>
<sequence length="192" mass="20263">MTALAHEIPRPGPASALAAALQARIPVLTTDRLTLRAPRLEDFALHAEIACSPRGAGIGGPMSRGEAWADFIQLTGTWLLRGHGAWTVTEGGTPVGFVLIGFEPGDEEPELGYMFTEAAEGRGLAQEAARAVIAHARDALKMTTLVSCVALDNDRSARLAERLGATRDAVVEATGDGATRIYRYDLTKGSAP</sequence>
<evidence type="ECO:0000259" key="1">
    <source>
        <dbReference type="PROSITE" id="PS51186"/>
    </source>
</evidence>
<dbReference type="PANTHER" id="PTHR43792">
    <property type="entry name" value="GNAT FAMILY, PUTATIVE (AFU_ORTHOLOGUE AFUA_3G00765)-RELATED-RELATED"/>
    <property type="match status" value="1"/>
</dbReference>
<dbReference type="PANTHER" id="PTHR43792:SF1">
    <property type="entry name" value="N-ACETYLTRANSFERASE DOMAIN-CONTAINING PROTEIN"/>
    <property type="match status" value="1"/>
</dbReference>